<organism evidence="1 2">
    <name type="scientific">Salix brachista</name>
    <dbReference type="NCBI Taxonomy" id="2182728"/>
    <lineage>
        <taxon>Eukaryota</taxon>
        <taxon>Viridiplantae</taxon>
        <taxon>Streptophyta</taxon>
        <taxon>Embryophyta</taxon>
        <taxon>Tracheophyta</taxon>
        <taxon>Spermatophyta</taxon>
        <taxon>Magnoliopsida</taxon>
        <taxon>eudicotyledons</taxon>
        <taxon>Gunneridae</taxon>
        <taxon>Pentapetalae</taxon>
        <taxon>rosids</taxon>
        <taxon>fabids</taxon>
        <taxon>Malpighiales</taxon>
        <taxon>Salicaceae</taxon>
        <taxon>Saliceae</taxon>
        <taxon>Salix</taxon>
    </lineage>
</organism>
<dbReference type="AlphaFoldDB" id="A0A5N5L783"/>
<comment type="caution">
    <text evidence="1">The sequence shown here is derived from an EMBL/GenBank/DDBJ whole genome shotgun (WGS) entry which is preliminary data.</text>
</comment>
<keyword evidence="2" id="KW-1185">Reference proteome</keyword>
<evidence type="ECO:0000313" key="1">
    <source>
        <dbReference type="EMBL" id="KAB5537916.1"/>
    </source>
</evidence>
<name>A0A5N5L783_9ROSI</name>
<dbReference type="EMBL" id="VDCV01000010">
    <property type="protein sequence ID" value="KAB5537916.1"/>
    <property type="molecule type" value="Genomic_DNA"/>
</dbReference>
<evidence type="ECO:0000313" key="2">
    <source>
        <dbReference type="Proteomes" id="UP000326939"/>
    </source>
</evidence>
<dbReference type="InterPro" id="IPR011009">
    <property type="entry name" value="Kinase-like_dom_sf"/>
</dbReference>
<gene>
    <name evidence="1" type="ORF">DKX38_015449</name>
</gene>
<proteinExistence type="predicted"/>
<dbReference type="Proteomes" id="UP000326939">
    <property type="component" value="Chromosome 10"/>
</dbReference>
<reference evidence="2" key="1">
    <citation type="journal article" date="2019" name="Gigascience">
        <title>De novo genome assembly of the endangered Acer yangbiense, a plant species with extremely small populations endemic to Yunnan Province, China.</title>
        <authorList>
            <person name="Yang J."/>
            <person name="Wariss H.M."/>
            <person name="Tao L."/>
            <person name="Zhang R."/>
            <person name="Yun Q."/>
            <person name="Hollingsworth P."/>
            <person name="Dao Z."/>
            <person name="Luo G."/>
            <person name="Guo H."/>
            <person name="Ma Y."/>
            <person name="Sun W."/>
        </authorList>
    </citation>
    <scope>NUCLEOTIDE SEQUENCE [LARGE SCALE GENOMIC DNA]</scope>
    <source>
        <strain evidence="2">cv. br00</strain>
    </source>
</reference>
<sequence length="135" mass="15176">MDVFSFDVVLLELISGKEAVEEKRQGFVGRSFVGFQWNSGGDVEKSVDPLNMSKLSTLLALDVRLPLTLVWVMGFRGVMLNGEYYNECNGCCHCLHRDPSKRPSMVNIVYALCKTDDSFFDISEDVLSDPQVMAR</sequence>
<protein>
    <recommendedName>
        <fullName evidence="3">Serine-threonine/tyrosine-protein kinase catalytic domain-containing protein</fullName>
    </recommendedName>
</protein>
<evidence type="ECO:0008006" key="3">
    <source>
        <dbReference type="Google" id="ProtNLM"/>
    </source>
</evidence>
<dbReference type="SUPFAM" id="SSF56112">
    <property type="entry name" value="Protein kinase-like (PK-like)"/>
    <property type="match status" value="1"/>
</dbReference>
<accession>A0A5N5L783</accession>
<dbReference type="Gene3D" id="1.10.510.10">
    <property type="entry name" value="Transferase(Phosphotransferase) domain 1"/>
    <property type="match status" value="1"/>
</dbReference>